<feature type="transmembrane region" description="Helical" evidence="1">
    <location>
        <begin position="12"/>
        <end position="34"/>
    </location>
</feature>
<evidence type="ECO:0000313" key="3">
    <source>
        <dbReference type="Proteomes" id="UP000823914"/>
    </source>
</evidence>
<feature type="non-terminal residue" evidence="2">
    <location>
        <position position="101"/>
    </location>
</feature>
<evidence type="ECO:0000256" key="1">
    <source>
        <dbReference type="SAM" id="Phobius"/>
    </source>
</evidence>
<keyword evidence="1" id="KW-1133">Transmembrane helix</keyword>
<dbReference type="AlphaFoldDB" id="A0A9E2L460"/>
<keyword evidence="1" id="KW-0812">Transmembrane</keyword>
<organism evidence="2 3">
    <name type="scientific">Candidatus Treponema excrementipullorum</name>
    <dbReference type="NCBI Taxonomy" id="2838768"/>
    <lineage>
        <taxon>Bacteria</taxon>
        <taxon>Pseudomonadati</taxon>
        <taxon>Spirochaetota</taxon>
        <taxon>Spirochaetia</taxon>
        <taxon>Spirochaetales</taxon>
        <taxon>Treponemataceae</taxon>
        <taxon>Treponema</taxon>
    </lineage>
</organism>
<keyword evidence="1" id="KW-0472">Membrane</keyword>
<sequence>MKNYQGIKSEKSVIFIFLVFFIIIVTSIIMITSLQTNPVAEIIENDEALKILFVLEDGEQVLFTDVFIYYPVSNRGALFNIPGNTGAIYSSLGRVDRIDAV</sequence>
<dbReference type="EMBL" id="JAHLFV010000166">
    <property type="protein sequence ID" value="MBU3850316.1"/>
    <property type="molecule type" value="Genomic_DNA"/>
</dbReference>
<reference evidence="2" key="2">
    <citation type="submission" date="2021-04" db="EMBL/GenBank/DDBJ databases">
        <authorList>
            <person name="Gilroy R."/>
        </authorList>
    </citation>
    <scope>NUCLEOTIDE SEQUENCE</scope>
    <source>
        <strain evidence="2">Gambia15-2214</strain>
    </source>
</reference>
<protein>
    <submittedName>
        <fullName evidence="2">LytR family transcriptional regulator</fullName>
    </submittedName>
</protein>
<reference evidence="2" key="1">
    <citation type="journal article" date="2021" name="PeerJ">
        <title>Extensive microbial diversity within the chicken gut microbiome revealed by metagenomics and culture.</title>
        <authorList>
            <person name="Gilroy R."/>
            <person name="Ravi A."/>
            <person name="Getino M."/>
            <person name="Pursley I."/>
            <person name="Horton D.L."/>
            <person name="Alikhan N.F."/>
            <person name="Baker D."/>
            <person name="Gharbi K."/>
            <person name="Hall N."/>
            <person name="Watson M."/>
            <person name="Adriaenssens E.M."/>
            <person name="Foster-Nyarko E."/>
            <person name="Jarju S."/>
            <person name="Secka A."/>
            <person name="Antonio M."/>
            <person name="Oren A."/>
            <person name="Chaudhuri R.R."/>
            <person name="La Ragione R."/>
            <person name="Hildebrand F."/>
            <person name="Pallen M.J."/>
        </authorList>
    </citation>
    <scope>NUCLEOTIDE SEQUENCE</scope>
    <source>
        <strain evidence="2">Gambia15-2214</strain>
    </source>
</reference>
<evidence type="ECO:0000313" key="2">
    <source>
        <dbReference type="EMBL" id="MBU3850316.1"/>
    </source>
</evidence>
<name>A0A9E2L460_9SPIR</name>
<dbReference type="Proteomes" id="UP000823914">
    <property type="component" value="Unassembled WGS sequence"/>
</dbReference>
<proteinExistence type="predicted"/>
<gene>
    <name evidence="2" type="ORF">IAA16_07095</name>
</gene>
<comment type="caution">
    <text evidence="2">The sequence shown here is derived from an EMBL/GenBank/DDBJ whole genome shotgun (WGS) entry which is preliminary data.</text>
</comment>
<accession>A0A9E2L460</accession>